<keyword evidence="1 4" id="KW-0808">Transferase</keyword>
<dbReference type="Gene3D" id="3.40.630.30">
    <property type="match status" value="1"/>
</dbReference>
<dbReference type="SUPFAM" id="SSF55729">
    <property type="entry name" value="Acyl-CoA N-acyltransferases (Nat)"/>
    <property type="match status" value="1"/>
</dbReference>
<dbReference type="RefSeq" id="WP_205120489.1">
    <property type="nucleotide sequence ID" value="NZ_JAFBCM010000001.1"/>
</dbReference>
<keyword evidence="2 4" id="KW-0012">Acyltransferase</keyword>
<evidence type="ECO:0000313" key="5">
    <source>
        <dbReference type="Proteomes" id="UP001595699"/>
    </source>
</evidence>
<sequence>MLIRECTAADVERVEEAYPTGAHRRHARTVERQQRGECTFLVAWDGEEPLGHGEVMWQGCSTPEVRAAYPECPEINGLRVYRADLRGQGIGTALIRSAEGRARERGFQWIGLGVSDDNPSAARLYERLTYDAGMRYTAVWSSEDDAGVKRVFEDPRTFMVRDLTT</sequence>
<dbReference type="InterPro" id="IPR050832">
    <property type="entry name" value="Bact_Acetyltransf"/>
</dbReference>
<evidence type="ECO:0000259" key="3">
    <source>
        <dbReference type="PROSITE" id="PS51186"/>
    </source>
</evidence>
<comment type="caution">
    <text evidence="4">The sequence shown here is derived from an EMBL/GenBank/DDBJ whole genome shotgun (WGS) entry which is preliminary data.</text>
</comment>
<dbReference type="CDD" id="cd04301">
    <property type="entry name" value="NAT_SF"/>
    <property type="match status" value="1"/>
</dbReference>
<evidence type="ECO:0000256" key="2">
    <source>
        <dbReference type="ARBA" id="ARBA00023315"/>
    </source>
</evidence>
<reference evidence="5" key="1">
    <citation type="journal article" date="2019" name="Int. J. Syst. Evol. Microbiol.">
        <title>The Global Catalogue of Microorganisms (GCM) 10K type strain sequencing project: providing services to taxonomists for standard genome sequencing and annotation.</title>
        <authorList>
            <consortium name="The Broad Institute Genomics Platform"/>
            <consortium name="The Broad Institute Genome Sequencing Center for Infectious Disease"/>
            <person name="Wu L."/>
            <person name="Ma J."/>
        </authorList>
    </citation>
    <scope>NUCLEOTIDE SEQUENCE [LARGE SCALE GENOMIC DNA]</scope>
    <source>
        <strain evidence="5">CGMCC 4.7241</strain>
    </source>
</reference>
<dbReference type="Proteomes" id="UP001595699">
    <property type="component" value="Unassembled WGS sequence"/>
</dbReference>
<dbReference type="EMBL" id="JBHRZH010000045">
    <property type="protein sequence ID" value="MFC3765999.1"/>
    <property type="molecule type" value="Genomic_DNA"/>
</dbReference>
<evidence type="ECO:0000256" key="1">
    <source>
        <dbReference type="ARBA" id="ARBA00022679"/>
    </source>
</evidence>
<gene>
    <name evidence="4" type="ORF">ACFOUW_34550</name>
</gene>
<protein>
    <submittedName>
        <fullName evidence="4">GNAT family N-acetyltransferase</fullName>
        <ecNumber evidence="4">2.3.-.-</ecNumber>
    </submittedName>
</protein>
<name>A0ABV7YPP2_9ACTN</name>
<dbReference type="InterPro" id="IPR000182">
    <property type="entry name" value="GNAT_dom"/>
</dbReference>
<feature type="domain" description="N-acetyltransferase" evidence="3">
    <location>
        <begin position="1"/>
        <end position="164"/>
    </location>
</feature>
<dbReference type="PROSITE" id="PS51186">
    <property type="entry name" value="GNAT"/>
    <property type="match status" value="1"/>
</dbReference>
<dbReference type="Pfam" id="PF00583">
    <property type="entry name" value="Acetyltransf_1"/>
    <property type="match status" value="1"/>
</dbReference>
<keyword evidence="5" id="KW-1185">Reference proteome</keyword>
<dbReference type="InterPro" id="IPR016181">
    <property type="entry name" value="Acyl_CoA_acyltransferase"/>
</dbReference>
<accession>A0ABV7YPP2</accession>
<dbReference type="PANTHER" id="PTHR43877">
    <property type="entry name" value="AMINOALKYLPHOSPHONATE N-ACETYLTRANSFERASE-RELATED-RELATED"/>
    <property type="match status" value="1"/>
</dbReference>
<dbReference type="GO" id="GO:0016746">
    <property type="term" value="F:acyltransferase activity"/>
    <property type="evidence" value="ECO:0007669"/>
    <property type="project" value="UniProtKB-KW"/>
</dbReference>
<proteinExistence type="predicted"/>
<organism evidence="4 5">
    <name type="scientific">Tenggerimyces flavus</name>
    <dbReference type="NCBI Taxonomy" id="1708749"/>
    <lineage>
        <taxon>Bacteria</taxon>
        <taxon>Bacillati</taxon>
        <taxon>Actinomycetota</taxon>
        <taxon>Actinomycetes</taxon>
        <taxon>Propionibacteriales</taxon>
        <taxon>Nocardioidaceae</taxon>
        <taxon>Tenggerimyces</taxon>
    </lineage>
</organism>
<evidence type="ECO:0000313" key="4">
    <source>
        <dbReference type="EMBL" id="MFC3765999.1"/>
    </source>
</evidence>
<dbReference type="EC" id="2.3.-.-" evidence="4"/>